<dbReference type="SMART" id="SM00450">
    <property type="entry name" value="RHOD"/>
    <property type="match status" value="2"/>
</dbReference>
<keyword evidence="5" id="KW-0670">Pyruvate</keyword>
<organism evidence="5 6">
    <name type="scientific">Chondrus crispus</name>
    <name type="common">Carrageen Irish moss</name>
    <name type="synonym">Polymorpha crispa</name>
    <dbReference type="NCBI Taxonomy" id="2769"/>
    <lineage>
        <taxon>Eukaryota</taxon>
        <taxon>Rhodophyta</taxon>
        <taxon>Florideophyceae</taxon>
        <taxon>Rhodymeniophycidae</taxon>
        <taxon>Gigartinales</taxon>
        <taxon>Gigartinaceae</taxon>
        <taxon>Chondrus</taxon>
    </lineage>
</organism>
<proteinExistence type="predicted"/>
<protein>
    <recommendedName>
        <fullName evidence="3">Sulfurtransferase</fullName>
    </recommendedName>
</protein>
<dbReference type="CDD" id="cd01449">
    <property type="entry name" value="TST_Repeat_2"/>
    <property type="match status" value="1"/>
</dbReference>
<evidence type="ECO:0000256" key="1">
    <source>
        <dbReference type="ARBA" id="ARBA00022679"/>
    </source>
</evidence>
<dbReference type="Gene3D" id="3.40.250.10">
    <property type="entry name" value="Rhodanese-like domain"/>
    <property type="match status" value="2"/>
</dbReference>
<dbReference type="InterPro" id="IPR001307">
    <property type="entry name" value="Thiosulphate_STrfase_CS"/>
</dbReference>
<dbReference type="Gramene" id="CDF32390">
    <property type="protein sequence ID" value="CDF32390"/>
    <property type="gene ID" value="CHC_T00008822001"/>
</dbReference>
<dbReference type="GeneID" id="17319768"/>
<keyword evidence="2" id="KW-0677">Repeat</keyword>
<dbReference type="InterPro" id="IPR045078">
    <property type="entry name" value="TST/MPST-like"/>
</dbReference>
<dbReference type="OMA" id="NNNWFAS"/>
<dbReference type="PANTHER" id="PTHR11364">
    <property type="entry name" value="THIOSULFATE SULFERTANSFERASE"/>
    <property type="match status" value="1"/>
</dbReference>
<dbReference type="PhylomeDB" id="R7Q4K2"/>
<accession>R7Q4K2</accession>
<dbReference type="PANTHER" id="PTHR11364:SF27">
    <property type="entry name" value="SULFURTRANSFERASE"/>
    <property type="match status" value="1"/>
</dbReference>
<feature type="domain" description="Rhodanese" evidence="4">
    <location>
        <begin position="224"/>
        <end position="341"/>
    </location>
</feature>
<name>R7Q4K2_CHOCR</name>
<dbReference type="AlphaFoldDB" id="R7Q4K2"/>
<evidence type="ECO:0000313" key="6">
    <source>
        <dbReference type="Proteomes" id="UP000012073"/>
    </source>
</evidence>
<dbReference type="OrthoDB" id="270167at2759"/>
<dbReference type="GO" id="GO:0004792">
    <property type="term" value="F:thiosulfate-cyanide sulfurtransferase activity"/>
    <property type="evidence" value="ECO:0007669"/>
    <property type="project" value="InterPro"/>
</dbReference>
<gene>
    <name evidence="5" type="ORF">CHC_T00008822001</name>
</gene>
<dbReference type="Proteomes" id="UP000012073">
    <property type="component" value="Unassembled WGS sequence"/>
</dbReference>
<keyword evidence="1 3" id="KW-0808">Transferase</keyword>
<dbReference type="GO" id="GO:0005739">
    <property type="term" value="C:mitochondrion"/>
    <property type="evidence" value="ECO:0007669"/>
    <property type="project" value="TreeGrafter"/>
</dbReference>
<dbReference type="Pfam" id="PF00581">
    <property type="entry name" value="Rhodanese"/>
    <property type="match status" value="2"/>
</dbReference>
<dbReference type="EMBL" id="HG001489">
    <property type="protein sequence ID" value="CDF32390.1"/>
    <property type="molecule type" value="Genomic_DNA"/>
</dbReference>
<dbReference type="InterPro" id="IPR001763">
    <property type="entry name" value="Rhodanese-like_dom"/>
</dbReference>
<dbReference type="InterPro" id="IPR036873">
    <property type="entry name" value="Rhodanese-like_dom_sf"/>
</dbReference>
<evidence type="ECO:0000259" key="4">
    <source>
        <dbReference type="PROSITE" id="PS50206"/>
    </source>
</evidence>
<dbReference type="PROSITE" id="PS00683">
    <property type="entry name" value="RHODANESE_2"/>
    <property type="match status" value="1"/>
</dbReference>
<dbReference type="SUPFAM" id="SSF52821">
    <property type="entry name" value="Rhodanese/Cell cycle control phosphatase"/>
    <property type="match status" value="2"/>
</dbReference>
<reference evidence="6" key="1">
    <citation type="journal article" date="2013" name="Proc. Natl. Acad. Sci. U.S.A.">
        <title>Genome structure and metabolic features in the red seaweed Chondrus crispus shed light on evolution of the Archaeplastida.</title>
        <authorList>
            <person name="Collen J."/>
            <person name="Porcel B."/>
            <person name="Carre W."/>
            <person name="Ball S.G."/>
            <person name="Chaparro C."/>
            <person name="Tonon T."/>
            <person name="Barbeyron T."/>
            <person name="Michel G."/>
            <person name="Noel B."/>
            <person name="Valentin K."/>
            <person name="Elias M."/>
            <person name="Artiguenave F."/>
            <person name="Arun A."/>
            <person name="Aury J.M."/>
            <person name="Barbosa-Neto J.F."/>
            <person name="Bothwell J.H."/>
            <person name="Bouget F.Y."/>
            <person name="Brillet L."/>
            <person name="Cabello-Hurtado F."/>
            <person name="Capella-Gutierrez S."/>
            <person name="Charrier B."/>
            <person name="Cladiere L."/>
            <person name="Cock J.M."/>
            <person name="Coelho S.M."/>
            <person name="Colleoni C."/>
            <person name="Czjzek M."/>
            <person name="Da Silva C."/>
            <person name="Delage L."/>
            <person name="Denoeud F."/>
            <person name="Deschamps P."/>
            <person name="Dittami S.M."/>
            <person name="Gabaldon T."/>
            <person name="Gachon C.M."/>
            <person name="Groisillier A."/>
            <person name="Herve C."/>
            <person name="Jabbari K."/>
            <person name="Katinka M."/>
            <person name="Kloareg B."/>
            <person name="Kowalczyk N."/>
            <person name="Labadie K."/>
            <person name="Leblanc C."/>
            <person name="Lopez P.J."/>
            <person name="McLachlan D.H."/>
            <person name="Meslet-Cladiere L."/>
            <person name="Moustafa A."/>
            <person name="Nehr Z."/>
            <person name="Nyvall Collen P."/>
            <person name="Panaud O."/>
            <person name="Partensky F."/>
            <person name="Poulain J."/>
            <person name="Rensing S.A."/>
            <person name="Rousvoal S."/>
            <person name="Samson G."/>
            <person name="Symeonidi A."/>
            <person name="Weissenbach J."/>
            <person name="Zambounis A."/>
            <person name="Wincker P."/>
            <person name="Boyen C."/>
        </authorList>
    </citation>
    <scope>NUCLEOTIDE SEQUENCE [LARGE SCALE GENOMIC DNA]</scope>
    <source>
        <strain evidence="6">cv. Stackhouse</strain>
    </source>
</reference>
<dbReference type="CDD" id="cd01448">
    <property type="entry name" value="TST_Repeat_1"/>
    <property type="match status" value="1"/>
</dbReference>
<feature type="domain" description="Rhodanese" evidence="4">
    <location>
        <begin position="67"/>
        <end position="187"/>
    </location>
</feature>
<evidence type="ECO:0000256" key="2">
    <source>
        <dbReference type="ARBA" id="ARBA00022737"/>
    </source>
</evidence>
<evidence type="ECO:0000256" key="3">
    <source>
        <dbReference type="RuleBase" id="RU000507"/>
    </source>
</evidence>
<dbReference type="PROSITE" id="PS50206">
    <property type="entry name" value="RHODANESE_3"/>
    <property type="match status" value="2"/>
</dbReference>
<sequence length="343" mass="37683">MRNGGAVRGYFLTSSNRSTTESMRWALALFAQIPRFLGLQHTRLFGQARRVSARPSALVDPAWVLRRMPHVSILDASWYMPKLNRDPNTEFIDERIPEGARRFDIDGPGLADLNSDLPHMLPSPEDFTDAVTKLGIRRNVPVVIYAKKGFVGAARAWWMFRVFGKNDVFLLNGGLESWKAEGHEVATGPPAPTMEPLIETETPMVATKNEQLVKSMQDMHTLIKENSGVIIDARSKGRFEGTAPEPREGLMGGHMPGSFSQPCDQLTSADGKLLSVSELRTVLAENGIDNSILTKSPIALTCGSGVTAAIDCVALYELGFDAAVYDGSWSEYGSHHENPVNKK</sequence>
<dbReference type="STRING" id="2769.R7Q4K2"/>
<dbReference type="RefSeq" id="XP_005712055.1">
    <property type="nucleotide sequence ID" value="XM_005711998.1"/>
</dbReference>
<dbReference type="KEGG" id="ccp:CHC_T00008822001"/>
<keyword evidence="6" id="KW-1185">Reference proteome</keyword>
<evidence type="ECO:0000313" key="5">
    <source>
        <dbReference type="EMBL" id="CDF32390.1"/>
    </source>
</evidence>